<evidence type="ECO:0000313" key="2">
    <source>
        <dbReference type="EMBL" id="AAD26917.1"/>
    </source>
</evidence>
<feature type="region of interest" description="Disordered" evidence="1">
    <location>
        <begin position="1"/>
        <end position="50"/>
    </location>
</feature>
<reference evidence="2" key="3">
    <citation type="submission" date="2002-02" db="EMBL/GenBank/DDBJ databases">
        <authorList>
            <person name="Town C.D."/>
            <person name="Kaul S."/>
        </authorList>
    </citation>
    <scope>NUCLEOTIDE SEQUENCE</scope>
</reference>
<organism evidence="2">
    <name type="scientific">Arabidopsis thaliana</name>
    <name type="common">Mouse-ear cress</name>
    <dbReference type="NCBI Taxonomy" id="3702"/>
    <lineage>
        <taxon>Eukaryota</taxon>
        <taxon>Viridiplantae</taxon>
        <taxon>Streptophyta</taxon>
        <taxon>Embryophyta</taxon>
        <taxon>Tracheophyta</taxon>
        <taxon>Spermatophyta</taxon>
        <taxon>Magnoliopsida</taxon>
        <taxon>eudicotyledons</taxon>
        <taxon>Gunneridae</taxon>
        <taxon>Pentapetalae</taxon>
        <taxon>rosids</taxon>
        <taxon>malvids</taxon>
        <taxon>Brassicales</taxon>
        <taxon>Brassicaceae</taxon>
        <taxon>Camelineae</taxon>
        <taxon>Arabidopsis</taxon>
    </lineage>
</organism>
<dbReference type="InterPro" id="IPR004252">
    <property type="entry name" value="Probable_transposase_24"/>
</dbReference>
<dbReference type="EMBL" id="AC006419">
    <property type="protein sequence ID" value="AAD26917.1"/>
    <property type="molecule type" value="Genomic_DNA"/>
</dbReference>
<reference evidence="2" key="2">
    <citation type="submission" date="2000-03" db="EMBL/GenBank/DDBJ databases">
        <authorList>
            <person name="Lin X."/>
            <person name="Kaul S."/>
            <person name="Shea T.P."/>
            <person name="Fujii C.Y."/>
            <person name="Shen M."/>
            <person name="VanAken S.E."/>
            <person name="Barnstead M.E."/>
            <person name="Mason T.M."/>
            <person name="Bowman C.L."/>
            <person name="Ronning C.M."/>
            <person name="Benito M.-I."/>
            <person name="Carrera A.J."/>
            <person name="Creasy T.H."/>
            <person name="Buell C.R."/>
            <person name="Town C.D."/>
            <person name="Nierman W.C."/>
            <person name="Fraser C.M."/>
            <person name="Venter J.C."/>
        </authorList>
    </citation>
    <scope>NUCLEOTIDE SEQUENCE</scope>
</reference>
<protein>
    <submittedName>
        <fullName evidence="2">En/Spm-like transposon protein</fullName>
    </submittedName>
</protein>
<dbReference type="PIR" id="F84497">
    <property type="entry name" value="F84497"/>
</dbReference>
<dbReference type="AlphaFoldDB" id="Q9SKI9"/>
<dbReference type="Pfam" id="PF03004">
    <property type="entry name" value="Transposase_24"/>
    <property type="match status" value="1"/>
</dbReference>
<accession>Q9SKI9</accession>
<feature type="compositionally biased region" description="Basic residues" evidence="1">
    <location>
        <begin position="38"/>
        <end position="47"/>
    </location>
</feature>
<evidence type="ECO:0000256" key="1">
    <source>
        <dbReference type="SAM" id="MobiDB-lite"/>
    </source>
</evidence>
<name>Q9SKI9_ARATH</name>
<gene>
    <name evidence="2" type="ordered locus">At2g11390</name>
</gene>
<proteinExistence type="predicted"/>
<reference key="1">
    <citation type="journal article" date="1999" name="Nature">
        <title>Sequence and analysis of chromosome 2 of the plant Arabidopsis thaliana.</title>
        <authorList>
            <person name="Lin X."/>
            <person name="Kaul S."/>
            <person name="Rounsley S."/>
            <person name="Shea T.P."/>
            <person name="Benito M.I."/>
            <person name="Town C.D."/>
            <person name="Fujii C.Y."/>
            <person name="Mason T."/>
            <person name="Bowman C.L."/>
            <person name="Barnstead M."/>
            <person name="Feldblyum T.V."/>
            <person name="Buell C.R."/>
            <person name="Ketchum K.A."/>
            <person name="Lee J."/>
            <person name="Ronning C.M."/>
            <person name="Koo H.L."/>
            <person name="Moffat K.S."/>
            <person name="Cronin L.A."/>
            <person name="Shen M."/>
            <person name="Pai G."/>
            <person name="Van Aken S."/>
            <person name="Umayam L."/>
            <person name="Tallon L.J."/>
            <person name="Gill J.E."/>
            <person name="Adams M.D."/>
            <person name="Carrera A.J."/>
            <person name="Creasy T.H."/>
            <person name="Goodman H.M."/>
            <person name="Somerville C.R."/>
            <person name="Copenhaver G.P."/>
            <person name="Preuss D."/>
            <person name="Nierman W.C."/>
            <person name="White O."/>
            <person name="Eisen J.A."/>
            <person name="Salzberg S.L."/>
            <person name="Fraser C.M."/>
            <person name="Venter J.C."/>
        </authorList>
    </citation>
    <scope>NUCLEOTIDE SEQUENCE [LARGE SCALE GENOMIC DNA]</scope>
    <source>
        <strain>cv. Columbia</strain>
    </source>
</reference>
<sequence>MENEGQVQGVALGVVEKAKERSKKASKSRMSGRNGLGPHKHRARSRSYAKVGDLLKEKTENASYIDGSFVDERAKQISEGFEKNVADLLEDENH</sequence>